<sequence>MRLLDHLFALVSLAGLVAMGWWGVYQSPQNAANLQMELQQKTTAALKAAGHDWAIVTMDGQHAILSGKAPTTEAVRDAALTILTADGQGGLIFGGVTQVESVADDAPPVSPFVWHAEKTPEGALVLSGHVPSRTIRKALLAEAQAVSAGAPVEDRMQLASGAPVGNWQGIARLGLHQLASLDSGDVTLEDTRLRVNGVASDKAVREAVTTEVTNIAAPFQGQPLVRGASLWLARVSDDGLLLKGNVSSESERREILTLAKKHYQGKLVDEMVIADQVYGGWMEGVRRGLPQFVHFQSGEMDFDPDGAGFLILGQASPSTLAYLKQDVASLTAPYTAEIRAVSRLPAPPEVVPAATPVEACQGMVDAAVATGDISFAEGAAEPLRTSGPALDVLAASVAACDPALGFSINGRAEAENPKPADVALGRARADALVAFLEATGVDAGRLSAIGYGPTAAEQAIDSADAGADSRPIEITVLERSE</sequence>
<dbReference type="PROSITE" id="PS51123">
    <property type="entry name" value="OMPA_2"/>
    <property type="match status" value="1"/>
</dbReference>
<reference evidence="3 4" key="1">
    <citation type="journal article" date="2014" name="Antonie Van Leeuwenhoek">
        <title>Hyphomonas beringensis sp. nov. and Hyphomonas chukchiensis sp. nov., isolated from surface seawater of the Bering Sea and Chukchi Sea.</title>
        <authorList>
            <person name="Li C."/>
            <person name="Lai Q."/>
            <person name="Li G."/>
            <person name="Dong C."/>
            <person name="Wang J."/>
            <person name="Liao Y."/>
            <person name="Shao Z."/>
        </authorList>
    </citation>
    <scope>NUCLEOTIDE SEQUENCE [LARGE SCALE GENOMIC DNA]</scope>
    <source>
        <strain evidence="3 4">BH-BN04-4</strain>
    </source>
</reference>
<dbReference type="STRING" id="1280947.HY30_17700"/>
<dbReference type="eggNOG" id="COG2885">
    <property type="taxonomic scope" value="Bacteria"/>
</dbReference>
<dbReference type="RefSeq" id="WP_034740638.1">
    <property type="nucleotide sequence ID" value="NZ_AWFG01000033.1"/>
</dbReference>
<accession>A0A062ULS8</accession>
<keyword evidence="1" id="KW-0472">Membrane</keyword>
<dbReference type="InterPro" id="IPR006665">
    <property type="entry name" value="OmpA-like"/>
</dbReference>
<dbReference type="GO" id="GO:0016020">
    <property type="term" value="C:membrane"/>
    <property type="evidence" value="ECO:0007669"/>
    <property type="project" value="UniProtKB-UniRule"/>
</dbReference>
<dbReference type="Proteomes" id="UP000027190">
    <property type="component" value="Unassembled WGS sequence"/>
</dbReference>
<protein>
    <recommendedName>
        <fullName evidence="2">OmpA-like domain-containing protein</fullName>
    </recommendedName>
</protein>
<evidence type="ECO:0000313" key="4">
    <source>
        <dbReference type="Proteomes" id="UP000027190"/>
    </source>
</evidence>
<keyword evidence="4" id="KW-1185">Reference proteome</keyword>
<evidence type="ECO:0000313" key="3">
    <source>
        <dbReference type="EMBL" id="KCZ57080.1"/>
    </source>
</evidence>
<dbReference type="AlphaFoldDB" id="A0A062ULS8"/>
<gene>
    <name evidence="3" type="ORF">HY30_17700</name>
</gene>
<dbReference type="Gene3D" id="3.40.1520.20">
    <property type="match status" value="2"/>
</dbReference>
<comment type="caution">
    <text evidence="3">The sequence shown here is derived from an EMBL/GenBank/DDBJ whole genome shotgun (WGS) entry which is preliminary data.</text>
</comment>
<feature type="domain" description="OmpA-like" evidence="2">
    <location>
        <begin position="362"/>
        <end position="480"/>
    </location>
</feature>
<dbReference type="PATRIC" id="fig|1280947.3.peg.2393"/>
<dbReference type="SUPFAM" id="SSF103088">
    <property type="entry name" value="OmpA-like"/>
    <property type="match status" value="1"/>
</dbReference>
<evidence type="ECO:0000256" key="1">
    <source>
        <dbReference type="PROSITE-ProRule" id="PRU00473"/>
    </source>
</evidence>
<dbReference type="OrthoDB" id="7626288at2"/>
<dbReference type="Gene3D" id="3.30.1330.60">
    <property type="entry name" value="OmpA-like domain"/>
    <property type="match status" value="1"/>
</dbReference>
<evidence type="ECO:0000259" key="2">
    <source>
        <dbReference type="PROSITE" id="PS51123"/>
    </source>
</evidence>
<dbReference type="EMBL" id="AWFG01000033">
    <property type="protein sequence ID" value="KCZ57080.1"/>
    <property type="molecule type" value="Genomic_DNA"/>
</dbReference>
<name>A0A062ULS8_9PROT</name>
<dbReference type="InterPro" id="IPR036737">
    <property type="entry name" value="OmpA-like_sf"/>
</dbReference>
<organism evidence="3 4">
    <name type="scientific">Hyphomonas chukchiensis</name>
    <dbReference type="NCBI Taxonomy" id="1280947"/>
    <lineage>
        <taxon>Bacteria</taxon>
        <taxon>Pseudomonadati</taxon>
        <taxon>Pseudomonadota</taxon>
        <taxon>Alphaproteobacteria</taxon>
        <taxon>Hyphomonadales</taxon>
        <taxon>Hyphomonadaceae</taxon>
        <taxon>Hyphomonas</taxon>
    </lineage>
</organism>
<proteinExistence type="predicted"/>